<evidence type="ECO:0000313" key="1">
    <source>
        <dbReference type="EMBL" id="CAG8626928.1"/>
    </source>
</evidence>
<evidence type="ECO:0000313" key="2">
    <source>
        <dbReference type="Proteomes" id="UP000789366"/>
    </source>
</evidence>
<dbReference type="Proteomes" id="UP000789366">
    <property type="component" value="Unassembled WGS sequence"/>
</dbReference>
<proteinExistence type="predicted"/>
<protein>
    <submittedName>
        <fullName evidence="1">14834_t:CDS:1</fullName>
    </submittedName>
</protein>
<keyword evidence="2" id="KW-1185">Reference proteome</keyword>
<comment type="caution">
    <text evidence="1">The sequence shown here is derived from an EMBL/GenBank/DDBJ whole genome shotgun (WGS) entry which is preliminary data.</text>
</comment>
<dbReference type="EMBL" id="CAJVPW010011547">
    <property type="protein sequence ID" value="CAG8626928.1"/>
    <property type="molecule type" value="Genomic_DNA"/>
</dbReference>
<organism evidence="1 2">
    <name type="scientific">Cetraspora pellucida</name>
    <dbReference type="NCBI Taxonomy" id="1433469"/>
    <lineage>
        <taxon>Eukaryota</taxon>
        <taxon>Fungi</taxon>
        <taxon>Fungi incertae sedis</taxon>
        <taxon>Mucoromycota</taxon>
        <taxon>Glomeromycotina</taxon>
        <taxon>Glomeromycetes</taxon>
        <taxon>Diversisporales</taxon>
        <taxon>Gigasporaceae</taxon>
        <taxon>Cetraspora</taxon>
    </lineage>
</organism>
<name>A0ACA9N249_9GLOM</name>
<sequence length="479" mass="54498">MANKQSKIKSENIKLKAENVKLKQSFEEHEYRFIKLEQNNKDTASENVKLKARIAKLEQKQSQTDEKNNFIVKSDDDAKGIDQSSVNTISTKMKNSNDTLASNISDNTSNFDDVSNFDICQKSENQHLTSPILIEPKLSEDIEIDDFLDSTYKEKVSKERIREKILQQNLSSDNTSLGEVISKVSVPSTLIFRNTKLGKSEISAEGLCQNTHRKKGAENIVQMIADGIKNDAQSSDKATPCDVISIESLNQNLSTDSLISLAQLFDKADDAEYNAIHANQEEASAIVQDGKGKIGEKKAKKIIYNKMLEHLFMLQKQRSEETGLRLPEISYKNLQRKTQKAVKIYKLFEKISELITPIPITHGSNSLGNSSFMPQIALAEVENHDNYNEVYYDDEACFDDSTPQLEKGTNEVLIVDNSDYSHDNNSEEERLDELDDDEYNEYNIYDEYSGYDRGYYYHDRRYERKSSLMMSSIISPVTA</sequence>
<gene>
    <name evidence="1" type="ORF">SPELUC_LOCUS8086</name>
</gene>
<reference evidence="1" key="1">
    <citation type="submission" date="2021-06" db="EMBL/GenBank/DDBJ databases">
        <authorList>
            <person name="Kallberg Y."/>
            <person name="Tangrot J."/>
            <person name="Rosling A."/>
        </authorList>
    </citation>
    <scope>NUCLEOTIDE SEQUENCE</scope>
    <source>
        <strain evidence="1">28 12/20/2015</strain>
    </source>
</reference>
<accession>A0ACA9N249</accession>